<reference evidence="1" key="1">
    <citation type="submission" date="2015-07" db="EMBL/GenBank/DDBJ databases">
        <title>Adaptation to a free-living lifestyle via gene acquisitions in the diplomonad Trepomonas sp. PC1.</title>
        <authorList>
            <person name="Xu F."/>
            <person name="Jerlstrom-Hultqvist J."/>
            <person name="Kolisko M."/>
            <person name="Simpson A.G.B."/>
            <person name="Roger A.J."/>
            <person name="Svard S.G."/>
            <person name="Andersson J.O."/>
        </authorList>
    </citation>
    <scope>NUCLEOTIDE SEQUENCE</scope>
    <source>
        <strain evidence="1">PC1</strain>
    </source>
</reference>
<dbReference type="EMBL" id="GDID01003982">
    <property type="protein sequence ID" value="JAP92624.1"/>
    <property type="molecule type" value="Transcribed_RNA"/>
</dbReference>
<dbReference type="Gene3D" id="3.80.10.10">
    <property type="entry name" value="Ribonuclease Inhibitor"/>
    <property type="match status" value="2"/>
</dbReference>
<protein>
    <submittedName>
        <fullName evidence="1">Leucine rich repeats-containing protein</fullName>
    </submittedName>
</protein>
<name>A0A146K9K1_9EUKA</name>
<proteinExistence type="predicted"/>
<dbReference type="AlphaFoldDB" id="A0A146K9K1"/>
<dbReference type="SUPFAM" id="SSF52058">
    <property type="entry name" value="L domain-like"/>
    <property type="match status" value="1"/>
</dbReference>
<organism evidence="1">
    <name type="scientific">Trepomonas sp. PC1</name>
    <dbReference type="NCBI Taxonomy" id="1076344"/>
    <lineage>
        <taxon>Eukaryota</taxon>
        <taxon>Metamonada</taxon>
        <taxon>Diplomonadida</taxon>
        <taxon>Hexamitidae</taxon>
        <taxon>Hexamitinae</taxon>
        <taxon>Trepomonas</taxon>
    </lineage>
</organism>
<dbReference type="InterPro" id="IPR026906">
    <property type="entry name" value="LRR_5"/>
</dbReference>
<sequence length="373" mass="42936">HNTLFLSKAQITKQDLDPFKDHTYFNVIAPFAEVVEEEAFYDNNNIRYLYCPLLSVVEQSAFQQCQNLFVVVGNSITQIKKCGFEHCFNLAKINLQNVEVFGKDALSYCALQRIENKVCQQMEESVFEENPQLDIISFDNLEKLMIKNYKQLTNLKYVRLLNAQSLELPQNLNKQIQISEDSSSIIKQNRQIYSEPYQHVDTYFNTSNDCKLLIDQLIQSGRAEKQQLLRQLTSKTLKGVILVKETIIRESAFERSDSLNFFIGPNIEEVQDNGFLECFFLRSFYSKKLKIIGNSSFQHCNSLSMIDLSNVEELGQSSFLACYSLVNVRLPKVKEIPKYCFSNAKGLQQIIGENIETVEEPDCQSINIVSNKL</sequence>
<gene>
    <name evidence="1" type="ORF">TPC1_15377</name>
</gene>
<dbReference type="InterPro" id="IPR032675">
    <property type="entry name" value="LRR_dom_sf"/>
</dbReference>
<dbReference type="Pfam" id="PF13306">
    <property type="entry name" value="LRR_5"/>
    <property type="match status" value="2"/>
</dbReference>
<dbReference type="InterPro" id="IPR053139">
    <property type="entry name" value="Surface_bspA-like"/>
</dbReference>
<dbReference type="PANTHER" id="PTHR45661:SF3">
    <property type="entry name" value="IG-LIKE DOMAIN-CONTAINING PROTEIN"/>
    <property type="match status" value="1"/>
</dbReference>
<accession>A0A146K9K1</accession>
<dbReference type="PANTHER" id="PTHR45661">
    <property type="entry name" value="SURFACE ANTIGEN"/>
    <property type="match status" value="1"/>
</dbReference>
<feature type="non-terminal residue" evidence="1">
    <location>
        <position position="1"/>
    </location>
</feature>
<evidence type="ECO:0000313" key="1">
    <source>
        <dbReference type="EMBL" id="JAP92624.1"/>
    </source>
</evidence>
<feature type="non-terminal residue" evidence="1">
    <location>
        <position position="373"/>
    </location>
</feature>